<name>A0A067TAP0_GALM3</name>
<proteinExistence type="predicted"/>
<gene>
    <name evidence="1" type="ORF">GALMADRAFT_1239396</name>
</gene>
<evidence type="ECO:0000313" key="1">
    <source>
        <dbReference type="EMBL" id="KDR79417.1"/>
    </source>
</evidence>
<dbReference type="OrthoDB" id="391988at2759"/>
<dbReference type="Proteomes" id="UP000027222">
    <property type="component" value="Unassembled WGS sequence"/>
</dbReference>
<keyword evidence="2" id="KW-1185">Reference proteome</keyword>
<reference evidence="2" key="1">
    <citation type="journal article" date="2014" name="Proc. Natl. Acad. Sci. U.S.A.">
        <title>Extensive sampling of basidiomycete genomes demonstrates inadequacy of the white-rot/brown-rot paradigm for wood decay fungi.</title>
        <authorList>
            <person name="Riley R."/>
            <person name="Salamov A.A."/>
            <person name="Brown D.W."/>
            <person name="Nagy L.G."/>
            <person name="Floudas D."/>
            <person name="Held B.W."/>
            <person name="Levasseur A."/>
            <person name="Lombard V."/>
            <person name="Morin E."/>
            <person name="Otillar R."/>
            <person name="Lindquist E.A."/>
            <person name="Sun H."/>
            <person name="LaButti K.M."/>
            <person name="Schmutz J."/>
            <person name="Jabbour D."/>
            <person name="Luo H."/>
            <person name="Baker S.E."/>
            <person name="Pisabarro A.G."/>
            <person name="Walton J.D."/>
            <person name="Blanchette R.A."/>
            <person name="Henrissat B."/>
            <person name="Martin F."/>
            <person name="Cullen D."/>
            <person name="Hibbett D.S."/>
            <person name="Grigoriev I.V."/>
        </authorList>
    </citation>
    <scope>NUCLEOTIDE SEQUENCE [LARGE SCALE GENOMIC DNA]</scope>
    <source>
        <strain evidence="2">CBS 339.88</strain>
    </source>
</reference>
<evidence type="ECO:0000313" key="2">
    <source>
        <dbReference type="Proteomes" id="UP000027222"/>
    </source>
</evidence>
<dbReference type="AlphaFoldDB" id="A0A067TAP0"/>
<sequence>MVREFGSYSESYRCGDSLGLCGGSSHRGHRAFSHVYKLDCSRLSELFLDTLPIKPPRWVTEEQVTMALEHYKISEAAKVHRAIREYANKSTFVKILQSNKAQEKVIELIRQHRAGGA</sequence>
<dbReference type="EMBL" id="KL142373">
    <property type="protein sequence ID" value="KDR79417.1"/>
    <property type="molecule type" value="Genomic_DNA"/>
</dbReference>
<protein>
    <submittedName>
        <fullName evidence="1">Uncharacterized protein</fullName>
    </submittedName>
</protein>
<dbReference type="HOGENOM" id="CLU_2085022_0_0_1"/>
<organism evidence="1 2">
    <name type="scientific">Galerina marginata (strain CBS 339.88)</name>
    <dbReference type="NCBI Taxonomy" id="685588"/>
    <lineage>
        <taxon>Eukaryota</taxon>
        <taxon>Fungi</taxon>
        <taxon>Dikarya</taxon>
        <taxon>Basidiomycota</taxon>
        <taxon>Agaricomycotina</taxon>
        <taxon>Agaricomycetes</taxon>
        <taxon>Agaricomycetidae</taxon>
        <taxon>Agaricales</taxon>
        <taxon>Agaricineae</taxon>
        <taxon>Strophariaceae</taxon>
        <taxon>Galerina</taxon>
    </lineage>
</organism>
<accession>A0A067TAP0</accession>